<dbReference type="RefSeq" id="WP_085996279.1">
    <property type="nucleotide sequence ID" value="NZ_CP026746.1"/>
</dbReference>
<accession>A0A2L2JPI9</accession>
<dbReference type="Proteomes" id="UP000290439">
    <property type="component" value="Chromosome"/>
</dbReference>
<evidence type="ECO:0000256" key="2">
    <source>
        <dbReference type="SAM" id="SignalP"/>
    </source>
</evidence>
<keyword evidence="2" id="KW-0732">Signal</keyword>
<sequence>MKIVPLPRRALPGAAAACLSGIAIALAPLAIAAPDRSDGHSTTDWQTSPNQLDEPHQRPTGSTTPKASPFYLTCGEARRDGEAPIRQGQRGYSLRLDPDRNGVACEPGEP</sequence>
<feature type="signal peptide" evidence="2">
    <location>
        <begin position="1"/>
        <end position="32"/>
    </location>
</feature>
<feature type="compositionally biased region" description="Polar residues" evidence="1">
    <location>
        <begin position="42"/>
        <end position="51"/>
    </location>
</feature>
<proteinExistence type="predicted"/>
<feature type="chain" id="PRO_5043613129" evidence="2">
    <location>
        <begin position="33"/>
        <end position="110"/>
    </location>
</feature>
<evidence type="ECO:0000313" key="4">
    <source>
        <dbReference type="EMBL" id="VFB00193.1"/>
    </source>
</evidence>
<dbReference type="EMBL" id="LR215973">
    <property type="protein sequence ID" value="VFB00193.1"/>
    <property type="molecule type" value="Genomic_DNA"/>
</dbReference>
<evidence type="ECO:0000313" key="5">
    <source>
        <dbReference type="Proteomes" id="UP000290439"/>
    </source>
</evidence>
<organism evidence="4 5">
    <name type="scientific">Nocardia cyriacigeorgica</name>
    <dbReference type="NCBI Taxonomy" id="135487"/>
    <lineage>
        <taxon>Bacteria</taxon>
        <taxon>Bacillati</taxon>
        <taxon>Actinomycetota</taxon>
        <taxon>Actinomycetes</taxon>
        <taxon>Mycobacteriales</taxon>
        <taxon>Nocardiaceae</taxon>
        <taxon>Nocardia</taxon>
    </lineage>
</organism>
<reference evidence="4 5" key="1">
    <citation type="submission" date="2019-02" db="EMBL/GenBank/DDBJ databases">
        <authorList>
            <consortium name="Pathogen Informatics"/>
        </authorList>
    </citation>
    <scope>NUCLEOTIDE SEQUENCE [LARGE SCALE GENOMIC DNA]</scope>
    <source>
        <strain evidence="4 5">3012STDY6756504</strain>
    </source>
</reference>
<name>A0A2L2JPI9_9NOCA</name>
<evidence type="ECO:0000259" key="3">
    <source>
        <dbReference type="SMART" id="SM00894"/>
    </source>
</evidence>
<evidence type="ECO:0000256" key="1">
    <source>
        <dbReference type="SAM" id="MobiDB-lite"/>
    </source>
</evidence>
<dbReference type="AlphaFoldDB" id="A0A2L2JPI9"/>
<dbReference type="SMART" id="SM00894">
    <property type="entry name" value="Excalibur"/>
    <property type="match status" value="1"/>
</dbReference>
<gene>
    <name evidence="4" type="ORF">NCTC10797_03986</name>
</gene>
<dbReference type="Pfam" id="PF05901">
    <property type="entry name" value="Excalibur"/>
    <property type="match status" value="1"/>
</dbReference>
<feature type="domain" description="Excalibur calcium-binding" evidence="3">
    <location>
        <begin position="70"/>
        <end position="106"/>
    </location>
</feature>
<feature type="region of interest" description="Disordered" evidence="1">
    <location>
        <begin position="34"/>
        <end position="110"/>
    </location>
</feature>
<dbReference type="InterPro" id="IPR008613">
    <property type="entry name" value="Excalibur_Ca-bd_domain"/>
</dbReference>
<protein>
    <submittedName>
        <fullName evidence="4">Excalibur calcium-binding domain</fullName>
    </submittedName>
</protein>
<dbReference type="OrthoDB" id="4337778at2"/>
<dbReference type="GeneID" id="57068831"/>